<organism evidence="7 8">
    <name type="scientific">Aliiroseovarius crassostreae</name>
    <dbReference type="NCBI Taxonomy" id="154981"/>
    <lineage>
        <taxon>Bacteria</taxon>
        <taxon>Pseudomonadati</taxon>
        <taxon>Pseudomonadota</taxon>
        <taxon>Alphaproteobacteria</taxon>
        <taxon>Rhodobacterales</taxon>
        <taxon>Paracoccaceae</taxon>
        <taxon>Aliiroseovarius</taxon>
    </lineage>
</organism>
<name>A0A0P7KM08_9RHOB</name>
<evidence type="ECO:0000256" key="3">
    <source>
        <dbReference type="ARBA" id="ARBA00022989"/>
    </source>
</evidence>
<feature type="transmembrane region" description="Helical" evidence="6">
    <location>
        <begin position="108"/>
        <end position="128"/>
    </location>
</feature>
<dbReference type="GO" id="GO:0003677">
    <property type="term" value="F:DNA binding"/>
    <property type="evidence" value="ECO:0007669"/>
    <property type="project" value="UniProtKB-KW"/>
</dbReference>
<sequence>MEFGEEFTFQEYVADGVVHGVGVIAALAGATGLIIWAAHAGPMGHLPLVAIYAAGLLATFLLSAAYNMTLHREARAVLRRFDHAAIFLMIACSYTPLALIGIGGTNGVALMLAVWTIAVIGITLKLFFFGRFERFTFQLMLMQGWLAVLAIGPLIASFSLGVLILLVGGGVLFTLGTLFHLRDHLPFNRAIWHGHVLIAAGMHYVAMFMILRG</sequence>
<evidence type="ECO:0000256" key="2">
    <source>
        <dbReference type="ARBA" id="ARBA00022692"/>
    </source>
</evidence>
<evidence type="ECO:0000313" key="8">
    <source>
        <dbReference type="Proteomes" id="UP000050471"/>
    </source>
</evidence>
<dbReference type="PANTHER" id="PTHR20855">
    <property type="entry name" value="ADIPOR/PROGESTIN RECEPTOR-RELATED"/>
    <property type="match status" value="1"/>
</dbReference>
<gene>
    <name evidence="7" type="ORF">AKJ29_10455</name>
</gene>
<keyword evidence="5" id="KW-0479">Metal-binding</keyword>
<keyword evidence="8" id="KW-1185">Reference proteome</keyword>
<keyword evidence="4 6" id="KW-0472">Membrane</keyword>
<reference evidence="7 8" key="1">
    <citation type="submission" date="2015-09" db="EMBL/GenBank/DDBJ databases">
        <title>Draft genome sequence of Aliiroseovarius crassostreae CV919-312TSm, the causative agent of Roseovarius Oyster Disease (formerly Juvenile Oyster Disease).</title>
        <authorList>
            <person name="Kessner L."/>
            <person name="Spinard E."/>
            <person name="Nelson D."/>
        </authorList>
    </citation>
    <scope>NUCLEOTIDE SEQUENCE [LARGE SCALE GENOMIC DNA]</scope>
    <source>
        <strain evidence="7 8">CV919-312</strain>
    </source>
</reference>
<feature type="transmembrane region" description="Helical" evidence="6">
    <location>
        <begin position="12"/>
        <end position="37"/>
    </location>
</feature>
<feature type="binding site" evidence="5">
    <location>
        <position position="193"/>
    </location>
    <ligand>
        <name>Zn(2+)</name>
        <dbReference type="ChEBI" id="CHEBI:29105"/>
    </ligand>
</feature>
<dbReference type="Proteomes" id="UP000050471">
    <property type="component" value="Unassembled WGS sequence"/>
</dbReference>
<feature type="transmembrane region" description="Helical" evidence="6">
    <location>
        <begin position="81"/>
        <end position="102"/>
    </location>
</feature>
<keyword evidence="2 6" id="KW-0812">Transmembrane</keyword>
<protein>
    <submittedName>
        <fullName evidence="7">DNA-binding protein</fullName>
    </submittedName>
</protein>
<dbReference type="GO" id="GO:0016020">
    <property type="term" value="C:membrane"/>
    <property type="evidence" value="ECO:0007669"/>
    <property type="project" value="UniProtKB-SubCell"/>
</dbReference>
<evidence type="ECO:0000313" key="7">
    <source>
        <dbReference type="EMBL" id="KPN63121.1"/>
    </source>
</evidence>
<dbReference type="Pfam" id="PF03006">
    <property type="entry name" value="HlyIII"/>
    <property type="match status" value="1"/>
</dbReference>
<dbReference type="RefSeq" id="WP_055189158.1">
    <property type="nucleotide sequence ID" value="NZ_FPBS01000007.1"/>
</dbReference>
<evidence type="ECO:0000256" key="4">
    <source>
        <dbReference type="ARBA" id="ARBA00023136"/>
    </source>
</evidence>
<comment type="subcellular location">
    <subcellularLocation>
        <location evidence="1">Membrane</location>
        <topology evidence="1">Multi-pass membrane protein</topology>
    </subcellularLocation>
</comment>
<keyword evidence="5" id="KW-0862">Zinc</keyword>
<dbReference type="PANTHER" id="PTHR20855:SF3">
    <property type="entry name" value="LD03007P"/>
    <property type="match status" value="1"/>
</dbReference>
<dbReference type="InterPro" id="IPR004254">
    <property type="entry name" value="AdipoR/HlyIII-related"/>
</dbReference>
<evidence type="ECO:0000256" key="1">
    <source>
        <dbReference type="ARBA" id="ARBA00004141"/>
    </source>
</evidence>
<comment type="caution">
    <text evidence="7">The sequence shown here is derived from an EMBL/GenBank/DDBJ whole genome shotgun (WGS) entry which is preliminary data.</text>
</comment>
<dbReference type="EMBL" id="LKBA01000006">
    <property type="protein sequence ID" value="KPN63121.1"/>
    <property type="molecule type" value="Genomic_DNA"/>
</dbReference>
<feature type="transmembrane region" description="Helical" evidence="6">
    <location>
        <begin position="49"/>
        <end position="69"/>
    </location>
</feature>
<proteinExistence type="predicted"/>
<dbReference type="STRING" id="154981.AKJ29_10455"/>
<dbReference type="GO" id="GO:0046872">
    <property type="term" value="F:metal ion binding"/>
    <property type="evidence" value="ECO:0007669"/>
    <property type="project" value="UniProtKB-KW"/>
</dbReference>
<dbReference type="OrthoDB" id="9813689at2"/>
<keyword evidence="3 6" id="KW-1133">Transmembrane helix</keyword>
<feature type="transmembrane region" description="Helical" evidence="6">
    <location>
        <begin position="162"/>
        <end position="179"/>
    </location>
</feature>
<keyword evidence="7" id="KW-0238">DNA-binding</keyword>
<evidence type="ECO:0000256" key="6">
    <source>
        <dbReference type="SAM" id="Phobius"/>
    </source>
</evidence>
<dbReference type="AlphaFoldDB" id="A0A0P7KM08"/>
<feature type="transmembrane region" description="Helical" evidence="6">
    <location>
        <begin position="191"/>
        <end position="211"/>
    </location>
</feature>
<accession>A0A0P7KM08</accession>
<evidence type="ECO:0000256" key="5">
    <source>
        <dbReference type="PIRSR" id="PIRSR604254-1"/>
    </source>
</evidence>